<feature type="transmembrane region" description="Helical" evidence="1">
    <location>
        <begin position="90"/>
        <end position="113"/>
    </location>
</feature>
<gene>
    <name evidence="2" type="ORF">OsJ_09647</name>
</gene>
<dbReference type="AlphaFoldDB" id="B9F5I1"/>
<evidence type="ECO:0000256" key="1">
    <source>
        <dbReference type="SAM" id="Phobius"/>
    </source>
</evidence>
<reference evidence="2" key="2">
    <citation type="submission" date="2008-12" db="EMBL/GenBank/DDBJ databases">
        <title>Improved gene annotation of the rice (Oryza sativa) genomes.</title>
        <authorList>
            <person name="Wang J."/>
            <person name="Li R."/>
            <person name="Fan W."/>
            <person name="Huang Q."/>
            <person name="Zhang J."/>
            <person name="Zhou Y."/>
            <person name="Hu Y."/>
            <person name="Zi S."/>
            <person name="Li J."/>
            <person name="Ni P."/>
            <person name="Zheng H."/>
            <person name="Zhang Y."/>
            <person name="Zhao M."/>
            <person name="Hao Q."/>
            <person name="McDermott J."/>
            <person name="Samudrala R."/>
            <person name="Kristiansen K."/>
            <person name="Wong G.K.-S."/>
        </authorList>
    </citation>
    <scope>NUCLEOTIDE SEQUENCE</scope>
</reference>
<protein>
    <submittedName>
        <fullName evidence="2">Uncharacterized protein</fullName>
    </submittedName>
</protein>
<proteinExistence type="predicted"/>
<keyword evidence="1" id="KW-0472">Membrane</keyword>
<dbReference type="EMBL" id="CM000140">
    <property type="protein sequence ID" value="EEE58435.1"/>
    <property type="molecule type" value="Genomic_DNA"/>
</dbReference>
<feature type="transmembrane region" description="Helical" evidence="1">
    <location>
        <begin position="46"/>
        <end position="70"/>
    </location>
</feature>
<accession>B9F5I1</accession>
<dbReference type="Proteomes" id="UP000007752">
    <property type="component" value="Chromosome 3"/>
</dbReference>
<sequence length="165" mass="17950">MEQRWDERPRRTLAEIVRGRAAGRRSAIRFAMAVLRGVRGRRRRDGWACLPGAPAGAAFGLGLAGLLFLLPFSSLYVPMLRPPVDMSRPFLSFTIGTALALAAAYLALLLLAATDKMLGADAVTGFLWGADLTGAASLGWFVLTTKDTTRSYIIREERLEVVKIG</sequence>
<keyword evidence="1" id="KW-1133">Transmembrane helix</keyword>
<name>B9F5I1_ORYSJ</name>
<feature type="transmembrane region" description="Helical" evidence="1">
    <location>
        <begin position="125"/>
        <end position="143"/>
    </location>
</feature>
<keyword evidence="1" id="KW-0812">Transmembrane</keyword>
<reference evidence="2" key="1">
    <citation type="journal article" date="2005" name="PLoS Biol.">
        <title>The genomes of Oryza sativa: a history of duplications.</title>
        <authorList>
            <person name="Yu J."/>
            <person name="Wang J."/>
            <person name="Lin W."/>
            <person name="Li S."/>
            <person name="Li H."/>
            <person name="Zhou J."/>
            <person name="Ni P."/>
            <person name="Dong W."/>
            <person name="Hu S."/>
            <person name="Zeng C."/>
            <person name="Zhang J."/>
            <person name="Zhang Y."/>
            <person name="Li R."/>
            <person name="Xu Z."/>
            <person name="Li S."/>
            <person name="Li X."/>
            <person name="Zheng H."/>
            <person name="Cong L."/>
            <person name="Lin L."/>
            <person name="Yin J."/>
            <person name="Geng J."/>
            <person name="Li G."/>
            <person name="Shi J."/>
            <person name="Liu J."/>
            <person name="Lv H."/>
            <person name="Li J."/>
            <person name="Wang J."/>
            <person name="Deng Y."/>
            <person name="Ran L."/>
            <person name="Shi X."/>
            <person name="Wang X."/>
            <person name="Wu Q."/>
            <person name="Li C."/>
            <person name="Ren X."/>
            <person name="Wang J."/>
            <person name="Wang X."/>
            <person name="Li D."/>
            <person name="Liu D."/>
            <person name="Zhang X."/>
            <person name="Ji Z."/>
            <person name="Zhao W."/>
            <person name="Sun Y."/>
            <person name="Zhang Z."/>
            <person name="Bao J."/>
            <person name="Han Y."/>
            <person name="Dong L."/>
            <person name="Ji J."/>
            <person name="Chen P."/>
            <person name="Wu S."/>
            <person name="Liu J."/>
            <person name="Xiao Y."/>
            <person name="Bu D."/>
            <person name="Tan J."/>
            <person name="Yang L."/>
            <person name="Ye C."/>
            <person name="Zhang J."/>
            <person name="Xu J."/>
            <person name="Zhou Y."/>
            <person name="Yu Y."/>
            <person name="Zhang B."/>
            <person name="Zhuang S."/>
            <person name="Wei H."/>
            <person name="Liu B."/>
            <person name="Lei M."/>
            <person name="Yu H."/>
            <person name="Li Y."/>
            <person name="Xu H."/>
            <person name="Wei S."/>
            <person name="He X."/>
            <person name="Fang L."/>
            <person name="Zhang Z."/>
            <person name="Zhang Y."/>
            <person name="Huang X."/>
            <person name="Su Z."/>
            <person name="Tong W."/>
            <person name="Li J."/>
            <person name="Tong Z."/>
            <person name="Li S."/>
            <person name="Ye J."/>
            <person name="Wang L."/>
            <person name="Fang L."/>
            <person name="Lei T."/>
            <person name="Chen C."/>
            <person name="Chen H."/>
            <person name="Xu Z."/>
            <person name="Li H."/>
            <person name="Huang H."/>
            <person name="Zhang F."/>
            <person name="Xu H."/>
            <person name="Li N."/>
            <person name="Zhao C."/>
            <person name="Li S."/>
            <person name="Dong L."/>
            <person name="Huang Y."/>
            <person name="Li L."/>
            <person name="Xi Y."/>
            <person name="Qi Q."/>
            <person name="Li W."/>
            <person name="Zhang B."/>
            <person name="Hu W."/>
            <person name="Zhang Y."/>
            <person name="Tian X."/>
            <person name="Jiao Y."/>
            <person name="Liang X."/>
            <person name="Jin J."/>
            <person name="Gao L."/>
            <person name="Zheng W."/>
            <person name="Hao B."/>
            <person name="Liu S."/>
            <person name="Wang W."/>
            <person name="Yuan L."/>
            <person name="Cao M."/>
            <person name="McDermott J."/>
            <person name="Samudrala R."/>
            <person name="Wang J."/>
            <person name="Wong G.K."/>
            <person name="Yang H."/>
        </authorList>
    </citation>
    <scope>NUCLEOTIDE SEQUENCE [LARGE SCALE GENOMIC DNA]</scope>
</reference>
<organism evidence="2">
    <name type="scientific">Oryza sativa subsp. japonica</name>
    <name type="common">Rice</name>
    <dbReference type="NCBI Taxonomy" id="39947"/>
    <lineage>
        <taxon>Eukaryota</taxon>
        <taxon>Viridiplantae</taxon>
        <taxon>Streptophyta</taxon>
        <taxon>Embryophyta</taxon>
        <taxon>Tracheophyta</taxon>
        <taxon>Spermatophyta</taxon>
        <taxon>Magnoliopsida</taxon>
        <taxon>Liliopsida</taxon>
        <taxon>Poales</taxon>
        <taxon>Poaceae</taxon>
        <taxon>BOP clade</taxon>
        <taxon>Oryzoideae</taxon>
        <taxon>Oryzeae</taxon>
        <taxon>Oryzinae</taxon>
        <taxon>Oryza</taxon>
        <taxon>Oryza sativa</taxon>
    </lineage>
</organism>
<evidence type="ECO:0000313" key="2">
    <source>
        <dbReference type="EMBL" id="EEE58435.1"/>
    </source>
</evidence>